<keyword evidence="6 8" id="KW-1133">Transmembrane helix</keyword>
<dbReference type="PRINTS" id="PR00702">
    <property type="entry name" value="ACRIFLAVINRP"/>
</dbReference>
<dbReference type="OrthoDB" id="9757876at2"/>
<dbReference type="PANTHER" id="PTHR32063:SF14">
    <property type="entry name" value="BLL4319 PROTEIN"/>
    <property type="match status" value="1"/>
</dbReference>
<dbReference type="FunFam" id="1.20.1640.10:FF:000001">
    <property type="entry name" value="Efflux pump membrane transporter"/>
    <property type="match status" value="1"/>
</dbReference>
<dbReference type="PANTHER" id="PTHR32063">
    <property type="match status" value="1"/>
</dbReference>
<dbReference type="SUPFAM" id="SSF82714">
    <property type="entry name" value="Multidrug efflux transporter AcrB TolC docking domain, DN and DC subdomains"/>
    <property type="match status" value="2"/>
</dbReference>
<keyword evidence="5 8" id="KW-0812">Transmembrane</keyword>
<dbReference type="RefSeq" id="WP_145230296.1">
    <property type="nucleotide sequence ID" value="NZ_CP036343.1"/>
</dbReference>
<dbReference type="InterPro" id="IPR027463">
    <property type="entry name" value="AcrB_DN_DC_subdom"/>
</dbReference>
<keyword evidence="4" id="KW-0997">Cell inner membrane</keyword>
<evidence type="ECO:0000256" key="5">
    <source>
        <dbReference type="ARBA" id="ARBA00022692"/>
    </source>
</evidence>
<feature type="transmembrane region" description="Helical" evidence="8">
    <location>
        <begin position="950"/>
        <end position="971"/>
    </location>
</feature>
<feature type="transmembrane region" description="Helical" evidence="8">
    <location>
        <begin position="879"/>
        <end position="903"/>
    </location>
</feature>
<reference evidence="9 10" key="1">
    <citation type="submission" date="2019-02" db="EMBL/GenBank/DDBJ databases">
        <title>Deep-cultivation of Planctomycetes and their phenomic and genomic characterization uncovers novel biology.</title>
        <authorList>
            <person name="Wiegand S."/>
            <person name="Jogler M."/>
            <person name="Boedeker C."/>
            <person name="Pinto D."/>
            <person name="Vollmers J."/>
            <person name="Rivas-Marin E."/>
            <person name="Kohn T."/>
            <person name="Peeters S.H."/>
            <person name="Heuer A."/>
            <person name="Rast P."/>
            <person name="Oberbeckmann S."/>
            <person name="Bunk B."/>
            <person name="Jeske O."/>
            <person name="Meyerdierks A."/>
            <person name="Storesund J.E."/>
            <person name="Kallscheuer N."/>
            <person name="Luecker S."/>
            <person name="Lage O.M."/>
            <person name="Pohl T."/>
            <person name="Merkel B.J."/>
            <person name="Hornburger P."/>
            <person name="Mueller R.-W."/>
            <person name="Bruemmer F."/>
            <person name="Labrenz M."/>
            <person name="Spormann A.M."/>
            <person name="Op den Camp H."/>
            <person name="Overmann J."/>
            <person name="Amann R."/>
            <person name="Jetten M.S.M."/>
            <person name="Mascher T."/>
            <person name="Medema M.H."/>
            <person name="Devos D.P."/>
            <person name="Kaster A.-K."/>
            <person name="Ovreas L."/>
            <person name="Rohde M."/>
            <person name="Galperin M.Y."/>
            <person name="Jogler C."/>
        </authorList>
    </citation>
    <scope>NUCLEOTIDE SEQUENCE [LARGE SCALE GENOMIC DNA]</scope>
    <source>
        <strain evidence="9 10">Pan161</strain>
    </source>
</reference>
<feature type="transmembrane region" description="Helical" evidence="8">
    <location>
        <begin position="525"/>
        <end position="542"/>
    </location>
</feature>
<evidence type="ECO:0000313" key="9">
    <source>
        <dbReference type="EMBL" id="QDT92545.1"/>
    </source>
</evidence>
<dbReference type="Gene3D" id="1.20.1640.10">
    <property type="entry name" value="Multidrug efflux transporter AcrB transmembrane domain"/>
    <property type="match status" value="2"/>
</dbReference>
<evidence type="ECO:0000256" key="7">
    <source>
        <dbReference type="ARBA" id="ARBA00023136"/>
    </source>
</evidence>
<feature type="transmembrane region" description="Helical" evidence="8">
    <location>
        <begin position="427"/>
        <end position="450"/>
    </location>
</feature>
<keyword evidence="10" id="KW-1185">Reference proteome</keyword>
<dbReference type="SUPFAM" id="SSF82693">
    <property type="entry name" value="Multidrug efflux transporter AcrB pore domain, PN1, PN2, PC1 and PC2 subdomains"/>
    <property type="match status" value="3"/>
</dbReference>
<organism evidence="9 10">
    <name type="scientific">Gimesia algae</name>
    <dbReference type="NCBI Taxonomy" id="2527971"/>
    <lineage>
        <taxon>Bacteria</taxon>
        <taxon>Pseudomonadati</taxon>
        <taxon>Planctomycetota</taxon>
        <taxon>Planctomycetia</taxon>
        <taxon>Planctomycetales</taxon>
        <taxon>Planctomycetaceae</taxon>
        <taxon>Gimesia</taxon>
    </lineage>
</organism>
<dbReference type="Pfam" id="PF00873">
    <property type="entry name" value="ACR_tran"/>
    <property type="match status" value="1"/>
</dbReference>
<keyword evidence="7 8" id="KW-0472">Membrane</keyword>
<dbReference type="Gene3D" id="3.30.70.1440">
    <property type="entry name" value="Multidrug efflux transporter AcrB pore domain"/>
    <property type="match status" value="1"/>
</dbReference>
<dbReference type="EMBL" id="CP036343">
    <property type="protein sequence ID" value="QDT92545.1"/>
    <property type="molecule type" value="Genomic_DNA"/>
</dbReference>
<feature type="transmembrane region" description="Helical" evidence="8">
    <location>
        <begin position="983"/>
        <end position="1010"/>
    </location>
</feature>
<evidence type="ECO:0000256" key="1">
    <source>
        <dbReference type="ARBA" id="ARBA00004429"/>
    </source>
</evidence>
<sequence>MNIFDRFIERPVLATVIGLVILLLGVQALTSLTVRQYPETTSSTIRVVTPYIGANAELVQGFITTPLEQTIATAEGIEYLESSSTLGTSTITARLELGYDPNAAVAEILTKIQQVRNRLPEGSEDSIVTISRGSDQAAMYMAFFSEVLKASEITDYLTRAVRPRLETVPGVQQAQVIGAQNIAMRIWLDPGKMASFKVTPSQVRRSIAESNFLSAIGETKGSLISIPLKADTNLRSVEAFENLVIREEGDTIVRVRDIAQVELGAESYDSSVIFEGKNVAFIGVQVAPEANLLDTIAGVRQLIPQVKKQLPGGLEGIVVYDSTEAVEASIDEVIRSLIEALLIVTVVIYLFLGALRSALVPGIAMPLAIIGAFFLMQMLGYSVNLLTLLALILAIGTVVDDGIVMVENATRHIEEGATPEEAAKNTVRELTGSIIAMNLVVVAVFAPVGLMGGLTGSLFTEFAYTVAGATLISGILALTVSPMMCAQLLKTGMQKRWLSRKVDQGFQALSRGYGKTLGLALDARWIILAAGMCMLISLYFLFSAANKELSPPEDEGFLIVSANADPNISIDHLERWTGVLEKKVSQIEGVQYFFAVNGGGGNTGGGSSSAFGGVILEDWEQRDPSQLQLQQQIQMTAAQVAGLEAVVIAPPTLPGAGEGPPLQFVISSIDEPRVVYETSQTILKKARESGLFTFIQSDFKFDKLEQRIKIDRDKAAALGINISTLGVDLATTLSGGYVNYFSYDGRSYRVIPQVAREHRLQTDQLLDYRVTNRGGDLVPLSLFVSLEDEIQPRQLKRFNQLNSATLSGVPAPGVSFDQLIEFLQTTVEETVAQNVVTDWKGQSRQFVSENTSLLVAFALAILMMYLTLAAQYESFRDPAIMFVSIPMSLAGAMLFFALGISSINIYTQIGLLALIGSIIRHGILLVEFANEIQREEGLDRRQAIEKAASLRLRSILMTTIATLVGLLPLLIVSGGPGAASRFAISFTLGVGMAIGTIFTLYMVPALYTVFATKHSRSSFN</sequence>
<evidence type="ECO:0000256" key="8">
    <source>
        <dbReference type="SAM" id="Phobius"/>
    </source>
</evidence>
<evidence type="ECO:0000313" key="10">
    <source>
        <dbReference type="Proteomes" id="UP000316855"/>
    </source>
</evidence>
<dbReference type="Gene3D" id="3.30.70.1320">
    <property type="entry name" value="Multidrug efflux transporter AcrB pore domain like"/>
    <property type="match status" value="1"/>
</dbReference>
<protein>
    <submittedName>
        <fullName evidence="9">Efflux pump membrane transporter BepE</fullName>
    </submittedName>
</protein>
<dbReference type="KEGG" id="gax:Pan161_42130"/>
<evidence type="ECO:0000256" key="4">
    <source>
        <dbReference type="ARBA" id="ARBA00022519"/>
    </source>
</evidence>
<keyword evidence="3" id="KW-1003">Cell membrane</keyword>
<evidence type="ECO:0000256" key="6">
    <source>
        <dbReference type="ARBA" id="ARBA00022989"/>
    </source>
</evidence>
<dbReference type="Gene3D" id="3.30.2090.10">
    <property type="entry name" value="Multidrug efflux transporter AcrB TolC docking domain, DN and DC subdomains"/>
    <property type="match status" value="2"/>
</dbReference>
<feature type="transmembrane region" description="Helical" evidence="8">
    <location>
        <begin position="462"/>
        <end position="489"/>
    </location>
</feature>
<gene>
    <name evidence="9" type="primary">bepE_5</name>
    <name evidence="9" type="ORF">Pan161_42130</name>
</gene>
<keyword evidence="2" id="KW-0813">Transport</keyword>
<comment type="subcellular location">
    <subcellularLocation>
        <location evidence="1">Cell inner membrane</location>
        <topology evidence="1">Multi-pass membrane protein</topology>
    </subcellularLocation>
</comment>
<dbReference type="Proteomes" id="UP000316855">
    <property type="component" value="Chromosome"/>
</dbReference>
<dbReference type="GO" id="GO:0005886">
    <property type="term" value="C:plasma membrane"/>
    <property type="evidence" value="ECO:0007669"/>
    <property type="project" value="UniProtKB-SubCell"/>
</dbReference>
<feature type="transmembrane region" description="Helical" evidence="8">
    <location>
        <begin position="853"/>
        <end position="872"/>
    </location>
</feature>
<feature type="transmembrane region" description="Helical" evidence="8">
    <location>
        <begin position="333"/>
        <end position="352"/>
    </location>
</feature>
<dbReference type="AlphaFoldDB" id="A0A517VHQ9"/>
<dbReference type="SUPFAM" id="SSF82866">
    <property type="entry name" value="Multidrug efflux transporter AcrB transmembrane domain"/>
    <property type="match status" value="2"/>
</dbReference>
<dbReference type="GO" id="GO:0042910">
    <property type="term" value="F:xenobiotic transmembrane transporter activity"/>
    <property type="evidence" value="ECO:0007669"/>
    <property type="project" value="TreeGrafter"/>
</dbReference>
<name>A0A517VHQ9_9PLAN</name>
<dbReference type="Gene3D" id="3.30.70.1430">
    <property type="entry name" value="Multidrug efflux transporter AcrB pore domain"/>
    <property type="match status" value="2"/>
</dbReference>
<accession>A0A517VHQ9</accession>
<dbReference type="InterPro" id="IPR001036">
    <property type="entry name" value="Acrflvin-R"/>
</dbReference>
<evidence type="ECO:0000256" key="3">
    <source>
        <dbReference type="ARBA" id="ARBA00022475"/>
    </source>
</evidence>
<proteinExistence type="predicted"/>
<evidence type="ECO:0000256" key="2">
    <source>
        <dbReference type="ARBA" id="ARBA00022448"/>
    </source>
</evidence>